<comment type="caution">
    <text evidence="9">The sequence shown here is derived from an EMBL/GenBank/DDBJ whole genome shotgun (WGS) entry which is preliminary data.</text>
</comment>
<dbReference type="Proteomes" id="UP001199424">
    <property type="component" value="Unassembled WGS sequence"/>
</dbReference>
<dbReference type="EMBL" id="JAJEQC010000001">
    <property type="protein sequence ID" value="MCC2135551.1"/>
    <property type="molecule type" value="Genomic_DNA"/>
</dbReference>
<keyword evidence="7" id="KW-0472">Membrane</keyword>
<keyword evidence="10" id="KW-1185">Reference proteome</keyword>
<dbReference type="GO" id="GO:0016020">
    <property type="term" value="C:membrane"/>
    <property type="evidence" value="ECO:0007669"/>
    <property type="project" value="UniProtKB-SubCell"/>
</dbReference>
<keyword evidence="3 5" id="KW-0067">ATP-binding</keyword>
<feature type="region of interest" description="Disordered" evidence="6">
    <location>
        <begin position="866"/>
        <end position="889"/>
    </location>
</feature>
<sequence length="964" mass="103882">MAGKKQSTAKGSASKARSGAKSSAAKNTRSSGSKSNTKSRASSAKGKSTSSKQSASSVEQLRQRNQTEAILWFGAAILTACFVLIPGGSVWLMVHNVLRGVFGGWAILLAVLMGYIAVSKTMEQTTMLRGGRLALMVVIVVLFCTAGHVFGSFFPKEKSFFKLVGILYMHGVEQGGAGLVGGLVGELLVKCAEVLGARIITGVLLFVSVLIFTGTSLASFFKKIAKPAVVIRDVARQRKEERRILEEERGNAEESPFETVLPQHPVRSVPEDGKMESKNKGKTPRVYLEQLFGVRRTEPDNDPVVLHDYTESSAQINALIDENRRVPDFRVPGLEREAQPAQNVQPTYTPPVQAEVRPAPQPAETPETHVPVERETVEAPVIMPPVMQTAKPEPAPVQQSAYAQPAPQPATPTILVPGSSPVTPAHSAEAAADAQKATEEFMKKKLEAERMETQLAQSAPKEEDSSYIFPPVTMLASGKKVDAAVETEELQTNGKLLVETLKSFGVQTKILDICRGPAVTRYELQPAAGVKISKITNLADDLAMNLAATGVRIEAPIPGKAAVGIEVPNKVKTIVRMRELVESNSFVTSKSHLTVALGRDIAGQVTVADLSKMPHILIAGTTGSGKSVCINSLIVSLLYKSGPDDVRFLMIDPKVVELGIYNGIPHLLVPVVTDPRKAAGALNWAVTEMLKRYKIFAENNVRDLKGYNALAQANNYQDENGQPMHKMPQIVIIIDELSDLMMAAPNEVEDAICRLAQMARAAGMHLVVATQRPSVDVVTGLIKANIPSRIAFAVSSAIDSRTILDSGGAEKLLGQGDMLFSPVGAQKPLRIQGCFVSDSEIESVVDFVKNSRSVIYDDSIAQEIERSAVEGSKSSDSGSNDDEGSGDPMMNEAIKCVVEAGQASTSLLQRRLRLGYARAGRLIDEMEQMGIVGPHEGSKPRQVLITYAQWLEMNMQKQDTPGDA</sequence>
<feature type="transmembrane region" description="Helical" evidence="7">
    <location>
        <begin position="100"/>
        <end position="118"/>
    </location>
</feature>
<keyword evidence="7" id="KW-0812">Transmembrane</keyword>
<evidence type="ECO:0000256" key="3">
    <source>
        <dbReference type="ARBA" id="ARBA00022840"/>
    </source>
</evidence>
<gene>
    <name evidence="9" type="ORF">LKD31_00765</name>
</gene>
<evidence type="ECO:0000256" key="1">
    <source>
        <dbReference type="ARBA" id="ARBA00006474"/>
    </source>
</evidence>
<organism evidence="9 10">
    <name type="scientific">Hominenteromicrobium mulieris</name>
    <dbReference type="NCBI Taxonomy" id="2885357"/>
    <lineage>
        <taxon>Bacteria</taxon>
        <taxon>Bacillati</taxon>
        <taxon>Bacillota</taxon>
        <taxon>Clostridia</taxon>
        <taxon>Eubacteriales</taxon>
        <taxon>Oscillospiraceae</taxon>
        <taxon>Hominenteromicrobium</taxon>
    </lineage>
</organism>
<dbReference type="InterPro" id="IPR018541">
    <property type="entry name" value="Ftsk_gamma"/>
</dbReference>
<dbReference type="SMART" id="SM00843">
    <property type="entry name" value="Ftsk_gamma"/>
    <property type="match status" value="1"/>
</dbReference>
<feature type="compositionally biased region" description="Low complexity" evidence="6">
    <location>
        <begin position="38"/>
        <end position="57"/>
    </location>
</feature>
<dbReference type="Pfam" id="PF17854">
    <property type="entry name" value="FtsK_alpha"/>
    <property type="match status" value="1"/>
</dbReference>
<dbReference type="SMART" id="SM00382">
    <property type="entry name" value="AAA"/>
    <property type="match status" value="1"/>
</dbReference>
<evidence type="ECO:0000256" key="5">
    <source>
        <dbReference type="PROSITE-ProRule" id="PRU00289"/>
    </source>
</evidence>
<name>A0AAE3AHY0_9FIRM</name>
<dbReference type="PROSITE" id="PS50901">
    <property type="entry name" value="FTSK"/>
    <property type="match status" value="1"/>
</dbReference>
<dbReference type="Gene3D" id="3.30.980.40">
    <property type="match status" value="1"/>
</dbReference>
<dbReference type="InterPro" id="IPR050206">
    <property type="entry name" value="FtsK/SpoIIIE/SftA"/>
</dbReference>
<dbReference type="PANTHER" id="PTHR22683">
    <property type="entry name" value="SPORULATION PROTEIN RELATED"/>
    <property type="match status" value="1"/>
</dbReference>
<feature type="transmembrane region" description="Helical" evidence="7">
    <location>
        <begin position="201"/>
        <end position="221"/>
    </location>
</feature>
<dbReference type="CDD" id="cd01127">
    <property type="entry name" value="TrwB_TraG_TraD_VirD4"/>
    <property type="match status" value="1"/>
</dbReference>
<keyword evidence="7" id="KW-1133">Transmembrane helix</keyword>
<feature type="transmembrane region" description="Helical" evidence="7">
    <location>
        <begin position="130"/>
        <end position="154"/>
    </location>
</feature>
<dbReference type="Gene3D" id="1.10.10.10">
    <property type="entry name" value="Winged helix-like DNA-binding domain superfamily/Winged helix DNA-binding domain"/>
    <property type="match status" value="1"/>
</dbReference>
<evidence type="ECO:0000313" key="10">
    <source>
        <dbReference type="Proteomes" id="UP001199424"/>
    </source>
</evidence>
<feature type="binding site" evidence="5">
    <location>
        <begin position="620"/>
        <end position="627"/>
    </location>
    <ligand>
        <name>ATP</name>
        <dbReference type="ChEBI" id="CHEBI:30616"/>
    </ligand>
</feature>
<feature type="domain" description="FtsK" evidence="8">
    <location>
        <begin position="602"/>
        <end position="801"/>
    </location>
</feature>
<dbReference type="RefSeq" id="WP_308448192.1">
    <property type="nucleotide sequence ID" value="NZ_JAJEQC010000001.1"/>
</dbReference>
<dbReference type="Gene3D" id="3.40.50.300">
    <property type="entry name" value="P-loop containing nucleotide triphosphate hydrolases"/>
    <property type="match status" value="1"/>
</dbReference>
<dbReference type="Pfam" id="PF01580">
    <property type="entry name" value="FtsK_SpoIIIE"/>
    <property type="match status" value="1"/>
</dbReference>
<dbReference type="InterPro" id="IPR036388">
    <property type="entry name" value="WH-like_DNA-bd_sf"/>
</dbReference>
<proteinExistence type="inferred from homology"/>
<feature type="compositionally biased region" description="Low complexity" evidence="6">
    <location>
        <begin position="425"/>
        <end position="435"/>
    </location>
</feature>
<dbReference type="InterPro" id="IPR041027">
    <property type="entry name" value="FtsK_alpha"/>
</dbReference>
<dbReference type="GO" id="GO:0005524">
    <property type="term" value="F:ATP binding"/>
    <property type="evidence" value="ECO:0007669"/>
    <property type="project" value="UniProtKB-UniRule"/>
</dbReference>
<accession>A0AAE3AHY0</accession>
<feature type="compositionally biased region" description="Polar residues" evidence="6">
    <location>
        <begin position="27"/>
        <end position="36"/>
    </location>
</feature>
<comment type="similarity">
    <text evidence="1">Belongs to the FtsK/SpoIIIE/SftA family.</text>
</comment>
<evidence type="ECO:0000259" key="8">
    <source>
        <dbReference type="PROSITE" id="PS50901"/>
    </source>
</evidence>
<keyword evidence="4" id="KW-0238">DNA-binding</keyword>
<feature type="region of interest" description="Disordered" evidence="6">
    <location>
        <begin position="417"/>
        <end position="437"/>
    </location>
</feature>
<dbReference type="SUPFAM" id="SSF52540">
    <property type="entry name" value="P-loop containing nucleoside triphosphate hydrolases"/>
    <property type="match status" value="1"/>
</dbReference>
<reference evidence="9" key="1">
    <citation type="submission" date="2021-10" db="EMBL/GenBank/DDBJ databases">
        <title>Anaerobic single-cell dispensing facilitates the cultivation of human gut bacteria.</title>
        <authorList>
            <person name="Afrizal A."/>
        </authorList>
    </citation>
    <scope>NUCLEOTIDE SEQUENCE</scope>
    <source>
        <strain evidence="9">CLA-AA-H250</strain>
    </source>
</reference>
<evidence type="ECO:0000256" key="6">
    <source>
        <dbReference type="SAM" id="MobiDB-lite"/>
    </source>
</evidence>
<evidence type="ECO:0000256" key="7">
    <source>
        <dbReference type="SAM" id="Phobius"/>
    </source>
</evidence>
<dbReference type="InterPro" id="IPR003593">
    <property type="entry name" value="AAA+_ATPase"/>
</dbReference>
<evidence type="ECO:0000313" key="9">
    <source>
        <dbReference type="EMBL" id="MCC2135551.1"/>
    </source>
</evidence>
<dbReference type="SUPFAM" id="SSF46785">
    <property type="entry name" value="Winged helix' DNA-binding domain"/>
    <property type="match status" value="1"/>
</dbReference>
<evidence type="ECO:0000256" key="2">
    <source>
        <dbReference type="ARBA" id="ARBA00022741"/>
    </source>
</evidence>
<feature type="region of interest" description="Disordered" evidence="6">
    <location>
        <begin position="1"/>
        <end position="59"/>
    </location>
</feature>
<dbReference type="InterPro" id="IPR027417">
    <property type="entry name" value="P-loop_NTPase"/>
</dbReference>
<keyword evidence="2 5" id="KW-0547">Nucleotide-binding</keyword>
<dbReference type="AlphaFoldDB" id="A0AAE3AHY0"/>
<protein>
    <submittedName>
        <fullName evidence="9">DNA translocase FtsK</fullName>
    </submittedName>
</protein>
<feature type="transmembrane region" description="Helical" evidence="7">
    <location>
        <begin position="166"/>
        <end position="189"/>
    </location>
</feature>
<feature type="compositionally biased region" description="Low complexity" evidence="6">
    <location>
        <begin position="8"/>
        <end position="26"/>
    </location>
</feature>
<dbReference type="Pfam" id="PF09397">
    <property type="entry name" value="FtsK_gamma"/>
    <property type="match status" value="1"/>
</dbReference>
<dbReference type="InterPro" id="IPR002543">
    <property type="entry name" value="FtsK_dom"/>
</dbReference>
<dbReference type="PANTHER" id="PTHR22683:SF41">
    <property type="entry name" value="DNA TRANSLOCASE FTSK"/>
    <property type="match status" value="1"/>
</dbReference>
<feature type="transmembrane region" description="Helical" evidence="7">
    <location>
        <begin position="70"/>
        <end position="94"/>
    </location>
</feature>
<dbReference type="InterPro" id="IPR036390">
    <property type="entry name" value="WH_DNA-bd_sf"/>
</dbReference>
<dbReference type="GO" id="GO:0003677">
    <property type="term" value="F:DNA binding"/>
    <property type="evidence" value="ECO:0007669"/>
    <property type="project" value="UniProtKB-KW"/>
</dbReference>
<evidence type="ECO:0000256" key="4">
    <source>
        <dbReference type="ARBA" id="ARBA00023125"/>
    </source>
</evidence>